<evidence type="ECO:0000256" key="2">
    <source>
        <dbReference type="ARBA" id="ARBA00006375"/>
    </source>
</evidence>
<evidence type="ECO:0000256" key="6">
    <source>
        <dbReference type="ARBA" id="ARBA00022792"/>
    </source>
</evidence>
<dbReference type="eggNOG" id="KOG0756">
    <property type="taxonomic scope" value="Eukaryota"/>
</dbReference>
<keyword evidence="8" id="KW-0496">Mitochondrion</keyword>
<dbReference type="PANTHER" id="PTHR46356:SF1">
    <property type="entry name" value="MITOCHONDRIAL 2-OXODICARBOXYLATE CARRIER"/>
    <property type="match status" value="1"/>
</dbReference>
<organism evidence="12 13">
    <name type="scientific">Sphaeroforma arctica JP610</name>
    <dbReference type="NCBI Taxonomy" id="667725"/>
    <lineage>
        <taxon>Eukaryota</taxon>
        <taxon>Ichthyosporea</taxon>
        <taxon>Ichthyophonida</taxon>
        <taxon>Sphaeroforma</taxon>
    </lineage>
</organism>
<accession>A0A0L0G008</accession>
<evidence type="ECO:0000256" key="11">
    <source>
        <dbReference type="RuleBase" id="RU000488"/>
    </source>
</evidence>
<dbReference type="PROSITE" id="PS50920">
    <property type="entry name" value="SOLCAR"/>
    <property type="match status" value="1"/>
</dbReference>
<comment type="subcellular location">
    <subcellularLocation>
        <location evidence="1">Mitochondrion inner membrane</location>
        <topology evidence="1">Multi-pass membrane protein</topology>
    </subcellularLocation>
</comment>
<dbReference type="Pfam" id="PF00153">
    <property type="entry name" value="Mito_carr"/>
    <property type="match status" value="2"/>
</dbReference>
<evidence type="ECO:0000313" key="13">
    <source>
        <dbReference type="Proteomes" id="UP000054560"/>
    </source>
</evidence>
<keyword evidence="5" id="KW-0677">Repeat</keyword>
<dbReference type="PANTHER" id="PTHR46356">
    <property type="entry name" value="MITOCHONDRIAL 2-OXODICARBOXYLATE CARRIER"/>
    <property type="match status" value="1"/>
</dbReference>
<keyword evidence="4 10" id="KW-0812">Transmembrane</keyword>
<dbReference type="InterPro" id="IPR018108">
    <property type="entry name" value="MCP_transmembrane"/>
</dbReference>
<evidence type="ECO:0000256" key="8">
    <source>
        <dbReference type="ARBA" id="ARBA00023128"/>
    </source>
</evidence>
<evidence type="ECO:0000256" key="9">
    <source>
        <dbReference type="ARBA" id="ARBA00023136"/>
    </source>
</evidence>
<dbReference type="GeneID" id="25906041"/>
<evidence type="ECO:0008006" key="14">
    <source>
        <dbReference type="Google" id="ProtNLM"/>
    </source>
</evidence>
<dbReference type="OrthoDB" id="10253709at2759"/>
<evidence type="ECO:0000256" key="1">
    <source>
        <dbReference type="ARBA" id="ARBA00004448"/>
    </source>
</evidence>
<proteinExistence type="inferred from homology"/>
<protein>
    <recommendedName>
        <fullName evidence="14">Mitochondrial carrier protein</fullName>
    </recommendedName>
</protein>
<dbReference type="STRING" id="667725.A0A0L0G008"/>
<keyword evidence="3 11" id="KW-0813">Transport</keyword>
<name>A0A0L0G008_9EUKA</name>
<evidence type="ECO:0000313" key="12">
    <source>
        <dbReference type="EMBL" id="KNC82179.1"/>
    </source>
</evidence>
<evidence type="ECO:0000256" key="5">
    <source>
        <dbReference type="ARBA" id="ARBA00022737"/>
    </source>
</evidence>
<dbReference type="RefSeq" id="XP_014156081.1">
    <property type="nucleotide sequence ID" value="XM_014300606.1"/>
</dbReference>
<sequence>MKMLLAGATSFAFELCGGHAIQFLKIQKQTTGLPYATITRQITQTKGMVGLLDGFLPWGAFIAVGKGAVFGLGHAGSMYALRGTIRNDAKPLSLSEPAAQIISGGVGGFFQGLAANPLLLLNTRVMTNAKFRNEKEMLSTSTSSFRLASEIIRTEGPMALMKGAHILAGKRVLDWTSRFFFVVIVEEAIKRRTQESQLTFAQKSMASIAGGVLSCAVTIPLDVMVATVQTHTKAGQKVRLLGTGSSILQSGGIGALVAFSTRGFVARATHVGLATLLMKTITSKLYELMQSKKLTTDRRLSDKLSV</sequence>
<evidence type="ECO:0000256" key="7">
    <source>
        <dbReference type="ARBA" id="ARBA00022989"/>
    </source>
</evidence>
<reference evidence="12 13" key="1">
    <citation type="submission" date="2011-02" db="EMBL/GenBank/DDBJ databases">
        <title>The Genome Sequence of Sphaeroforma arctica JP610.</title>
        <authorList>
            <consortium name="The Broad Institute Genome Sequencing Platform"/>
            <person name="Russ C."/>
            <person name="Cuomo C."/>
            <person name="Young S.K."/>
            <person name="Zeng Q."/>
            <person name="Gargeya S."/>
            <person name="Alvarado L."/>
            <person name="Berlin A."/>
            <person name="Chapman S.B."/>
            <person name="Chen Z."/>
            <person name="Freedman E."/>
            <person name="Gellesch M."/>
            <person name="Goldberg J."/>
            <person name="Griggs A."/>
            <person name="Gujja S."/>
            <person name="Heilman E."/>
            <person name="Heiman D."/>
            <person name="Howarth C."/>
            <person name="Mehta T."/>
            <person name="Neiman D."/>
            <person name="Pearson M."/>
            <person name="Roberts A."/>
            <person name="Saif S."/>
            <person name="Shea T."/>
            <person name="Shenoy N."/>
            <person name="Sisk P."/>
            <person name="Stolte C."/>
            <person name="Sykes S."/>
            <person name="White J."/>
            <person name="Yandava C."/>
            <person name="Burger G."/>
            <person name="Gray M.W."/>
            <person name="Holland P.W.H."/>
            <person name="King N."/>
            <person name="Lang F.B.F."/>
            <person name="Roger A.J."/>
            <person name="Ruiz-Trillo I."/>
            <person name="Haas B."/>
            <person name="Nusbaum C."/>
            <person name="Birren B."/>
        </authorList>
    </citation>
    <scope>NUCLEOTIDE SEQUENCE [LARGE SCALE GENOMIC DNA]</scope>
    <source>
        <strain evidence="12 13">JP610</strain>
    </source>
</reference>
<keyword evidence="6" id="KW-0999">Mitochondrion inner membrane</keyword>
<dbReference type="InterPro" id="IPR023395">
    <property type="entry name" value="MCP_dom_sf"/>
</dbReference>
<evidence type="ECO:0000256" key="4">
    <source>
        <dbReference type="ARBA" id="ARBA00022692"/>
    </source>
</evidence>
<keyword evidence="7" id="KW-1133">Transmembrane helix</keyword>
<dbReference type="Gene3D" id="1.50.40.10">
    <property type="entry name" value="Mitochondrial carrier domain"/>
    <property type="match status" value="1"/>
</dbReference>
<dbReference type="AlphaFoldDB" id="A0A0L0G008"/>
<keyword evidence="13" id="KW-1185">Reference proteome</keyword>
<comment type="similarity">
    <text evidence="2 11">Belongs to the mitochondrial carrier (TC 2.A.29) family.</text>
</comment>
<gene>
    <name evidence="12" type="ORF">SARC_05537</name>
</gene>
<evidence type="ECO:0000256" key="3">
    <source>
        <dbReference type="ARBA" id="ARBA00022448"/>
    </source>
</evidence>
<dbReference type="SUPFAM" id="SSF103506">
    <property type="entry name" value="Mitochondrial carrier"/>
    <property type="match status" value="1"/>
</dbReference>
<dbReference type="Proteomes" id="UP000054560">
    <property type="component" value="Unassembled WGS sequence"/>
</dbReference>
<dbReference type="EMBL" id="KQ241952">
    <property type="protein sequence ID" value="KNC82179.1"/>
    <property type="molecule type" value="Genomic_DNA"/>
</dbReference>
<dbReference type="GO" id="GO:0005743">
    <property type="term" value="C:mitochondrial inner membrane"/>
    <property type="evidence" value="ECO:0007669"/>
    <property type="project" value="UniProtKB-SubCell"/>
</dbReference>
<feature type="repeat" description="Solcar" evidence="10">
    <location>
        <begin position="95"/>
        <end position="188"/>
    </location>
</feature>
<dbReference type="InterPro" id="IPR051752">
    <property type="entry name" value="Mito_2-oxodicarb_carrier"/>
</dbReference>
<keyword evidence="9 10" id="KW-0472">Membrane</keyword>
<evidence type="ECO:0000256" key="10">
    <source>
        <dbReference type="PROSITE-ProRule" id="PRU00282"/>
    </source>
</evidence>